<gene>
    <name evidence="1" type="ORF">AWB78_01372</name>
</gene>
<dbReference type="AlphaFoldDB" id="A0A158A7V3"/>
<evidence type="ECO:0000313" key="1">
    <source>
        <dbReference type="EMBL" id="SAK53888.1"/>
    </source>
</evidence>
<dbReference type="EMBL" id="FCOX02000004">
    <property type="protein sequence ID" value="SAK53888.1"/>
    <property type="molecule type" value="Genomic_DNA"/>
</dbReference>
<dbReference type="Proteomes" id="UP000071859">
    <property type="component" value="Unassembled WGS sequence"/>
</dbReference>
<evidence type="ECO:0000313" key="2">
    <source>
        <dbReference type="Proteomes" id="UP000071859"/>
    </source>
</evidence>
<proteinExistence type="predicted"/>
<protein>
    <submittedName>
        <fullName evidence="1">Uncharacterized protein</fullName>
    </submittedName>
</protein>
<keyword evidence="2" id="KW-1185">Reference proteome</keyword>
<comment type="caution">
    <text evidence="1">The sequence shown here is derived from an EMBL/GenBank/DDBJ whole genome shotgun (WGS) entry which is preliminary data.</text>
</comment>
<reference evidence="1" key="1">
    <citation type="submission" date="2016-01" db="EMBL/GenBank/DDBJ databases">
        <authorList>
            <person name="Peeters C."/>
        </authorList>
    </citation>
    <scope>NUCLEOTIDE SEQUENCE</scope>
    <source>
        <strain evidence="1">LMG 29321</strain>
    </source>
</reference>
<accession>A0A158A7V3</accession>
<name>A0A158A7V3_9BURK</name>
<sequence length="68" mass="7683">MLPSSSCRYSRPGMLERPNEPGMGSFFGAWVPGWARRTIDTDDSVIDETRRLTRSLINALLLSHAFEL</sequence>
<organism evidence="1 2">
    <name type="scientific">Caballeronia calidae</name>
    <dbReference type="NCBI Taxonomy" id="1777139"/>
    <lineage>
        <taxon>Bacteria</taxon>
        <taxon>Pseudomonadati</taxon>
        <taxon>Pseudomonadota</taxon>
        <taxon>Betaproteobacteria</taxon>
        <taxon>Burkholderiales</taxon>
        <taxon>Burkholderiaceae</taxon>
        <taxon>Caballeronia</taxon>
    </lineage>
</organism>